<protein>
    <submittedName>
        <fullName evidence="1">Uncharacterized protein</fullName>
    </submittedName>
</protein>
<dbReference type="EMBL" id="CP014019">
    <property type="protein sequence ID" value="AVF43958.1"/>
    <property type="molecule type" value="Genomic_DNA"/>
</dbReference>
<dbReference type="AlphaFoldDB" id="A0A2L1VFP6"/>
<organism evidence="1 2">
    <name type="scientific">Acinetobacter nosocomialis</name>
    <dbReference type="NCBI Taxonomy" id="106654"/>
    <lineage>
        <taxon>Bacteria</taxon>
        <taxon>Pseudomonadati</taxon>
        <taxon>Pseudomonadota</taxon>
        <taxon>Gammaproteobacteria</taxon>
        <taxon>Moraxellales</taxon>
        <taxon>Moraxellaceae</taxon>
        <taxon>Acinetobacter</taxon>
        <taxon>Acinetobacter calcoaceticus/baumannii complex</taxon>
    </lineage>
</organism>
<proteinExistence type="predicted"/>
<gene>
    <name evidence="1" type="ORF">AL533_05965</name>
</gene>
<evidence type="ECO:0000313" key="2">
    <source>
        <dbReference type="Proteomes" id="UP000237921"/>
    </source>
</evidence>
<accession>A0A2L1VFP6</accession>
<dbReference type="Proteomes" id="UP000237921">
    <property type="component" value="Chromosome"/>
</dbReference>
<reference evidence="2" key="1">
    <citation type="submission" date="2017-12" db="EMBL/GenBank/DDBJ databases">
        <title>FDA dAtabase for Regulatory Grade micrObial Sequences (FDA-ARGOS): Supporting development and validation of Infectious Disease Dx tests.</title>
        <authorList>
            <person name="Hoffmann M."/>
            <person name="Allard M."/>
            <person name="Evans P."/>
            <person name="Brown E."/>
            <person name="Tallon L."/>
            <person name="Sadzewicz L."/>
            <person name="Sengamalay N."/>
            <person name="Ott S."/>
            <person name="Godinez A."/>
            <person name="Nagaraj S."/>
            <person name="Vavikolanu K."/>
            <person name="Aluvathingal J."/>
            <person name="Nadendla S."/>
            <person name="Sichtig H."/>
        </authorList>
    </citation>
    <scope>NUCLEOTIDE SEQUENCE [LARGE SCALE GENOMIC DNA]</scope>
    <source>
        <strain evidence="2">FDAARGOS_129</strain>
    </source>
</reference>
<sequence>MNKNVELINYIDVAETVYERVYENNKISNNLIVNLNRIMAEIKNQAAEKRLKLKYSSIDFEHCLSLPLADRKIKVDLSLIPHFEDREESILWLTNFIGKICEPRKMQRQKKNLHQVPVNFR</sequence>
<dbReference type="RefSeq" id="WP_104125496.1">
    <property type="nucleotide sequence ID" value="NZ_CP014019.1"/>
</dbReference>
<name>A0A2L1VFP6_ACINO</name>
<evidence type="ECO:0000313" key="1">
    <source>
        <dbReference type="EMBL" id="AVF43958.1"/>
    </source>
</evidence>